<dbReference type="EMBL" id="JBHTOD010000002">
    <property type="protein sequence ID" value="MFD1454537.1"/>
    <property type="molecule type" value="Genomic_DNA"/>
</dbReference>
<dbReference type="Proteomes" id="UP001597189">
    <property type="component" value="Unassembled WGS sequence"/>
</dbReference>
<evidence type="ECO:0000313" key="1">
    <source>
        <dbReference type="EMBL" id="MFD1454537.1"/>
    </source>
</evidence>
<organism evidence="1 2">
    <name type="scientific">Levilactobacillus lanxiensis</name>
    <dbReference type="NCBI Taxonomy" id="2799568"/>
    <lineage>
        <taxon>Bacteria</taxon>
        <taxon>Bacillati</taxon>
        <taxon>Bacillota</taxon>
        <taxon>Bacilli</taxon>
        <taxon>Lactobacillales</taxon>
        <taxon>Lactobacillaceae</taxon>
        <taxon>Levilactobacillus</taxon>
    </lineage>
</organism>
<reference evidence="2" key="1">
    <citation type="journal article" date="2019" name="Int. J. Syst. Evol. Microbiol.">
        <title>The Global Catalogue of Microorganisms (GCM) 10K type strain sequencing project: providing services to taxonomists for standard genome sequencing and annotation.</title>
        <authorList>
            <consortium name="The Broad Institute Genomics Platform"/>
            <consortium name="The Broad Institute Genome Sequencing Center for Infectious Disease"/>
            <person name="Wu L."/>
            <person name="Ma J."/>
        </authorList>
    </citation>
    <scope>NUCLEOTIDE SEQUENCE [LARGE SCALE GENOMIC DNA]</scope>
    <source>
        <strain evidence="2">CCM 8979</strain>
    </source>
</reference>
<protein>
    <submittedName>
        <fullName evidence="1">Nuclear transport factor 2 family protein</fullName>
    </submittedName>
</protein>
<dbReference type="SUPFAM" id="SSF54427">
    <property type="entry name" value="NTF2-like"/>
    <property type="match status" value="1"/>
</dbReference>
<dbReference type="InterPro" id="IPR032710">
    <property type="entry name" value="NTF2-like_dom_sf"/>
</dbReference>
<gene>
    <name evidence="1" type="ORF">ACFQ44_02430</name>
</gene>
<dbReference type="RefSeq" id="WP_203643488.1">
    <property type="nucleotide sequence ID" value="NZ_BOLN01000002.1"/>
</dbReference>
<dbReference type="Gene3D" id="3.10.450.50">
    <property type="match status" value="1"/>
</dbReference>
<proteinExistence type="predicted"/>
<sequence>MTIPTVITNFITTTNNADSTGFVALFTADAVLNDWGTEYHGPSGIAKWNQTDNIGKQSHFELVDATQNDNGSWTVNLTVSGNGFNGTSPFQMTVVGEQLQSVQILPD</sequence>
<comment type="caution">
    <text evidence="1">The sequence shown here is derived from an EMBL/GenBank/DDBJ whole genome shotgun (WGS) entry which is preliminary data.</text>
</comment>
<evidence type="ECO:0000313" key="2">
    <source>
        <dbReference type="Proteomes" id="UP001597189"/>
    </source>
</evidence>
<accession>A0ABW4CZ16</accession>
<keyword evidence="2" id="KW-1185">Reference proteome</keyword>
<name>A0ABW4CZ16_9LACO</name>